<proteinExistence type="predicted"/>
<reference evidence="2" key="1">
    <citation type="submission" date="2021-03" db="EMBL/GenBank/DDBJ databases">
        <title>Ottowia sp. 27C isolated from the cloaca of a Giant Asian pond turtle (Heosemys grandis).</title>
        <authorList>
            <person name="Spergser J."/>
            <person name="Busse H.-J."/>
        </authorList>
    </citation>
    <scope>NUCLEOTIDE SEQUENCE</scope>
    <source>
        <strain evidence="2">27C</strain>
    </source>
</reference>
<evidence type="ECO:0000313" key="2">
    <source>
        <dbReference type="EMBL" id="QTD45892.1"/>
    </source>
</evidence>
<keyword evidence="3" id="KW-1185">Reference proteome</keyword>
<feature type="region of interest" description="Disordered" evidence="1">
    <location>
        <begin position="68"/>
        <end position="88"/>
    </location>
</feature>
<organism evidence="2 3">
    <name type="scientific">Ottowia testudinis</name>
    <dbReference type="NCBI Taxonomy" id="2816950"/>
    <lineage>
        <taxon>Bacteria</taxon>
        <taxon>Pseudomonadati</taxon>
        <taxon>Pseudomonadota</taxon>
        <taxon>Betaproteobacteria</taxon>
        <taxon>Burkholderiales</taxon>
        <taxon>Comamonadaceae</taxon>
        <taxon>Ottowia</taxon>
    </lineage>
</organism>
<evidence type="ECO:0000313" key="3">
    <source>
        <dbReference type="Proteomes" id="UP000663903"/>
    </source>
</evidence>
<dbReference type="EMBL" id="CP071796">
    <property type="protein sequence ID" value="QTD45892.1"/>
    <property type="molecule type" value="Genomic_DNA"/>
</dbReference>
<sequence>MSFAFLMKTASCACQASAGSYKNNINQASAGQPRRSRCSVAKTLSVIPAKAGIHAALDSSTNLVLGDAPMDSGFRRNDGGGMGRPRHE</sequence>
<name>A0A975CJ25_9BURK</name>
<feature type="compositionally biased region" description="Gly residues" evidence="1">
    <location>
        <begin position="79"/>
        <end position="88"/>
    </location>
</feature>
<dbReference type="RefSeq" id="WP_208009690.1">
    <property type="nucleotide sequence ID" value="NZ_CP071796.1"/>
</dbReference>
<protein>
    <submittedName>
        <fullName evidence="2">Uncharacterized protein</fullName>
    </submittedName>
</protein>
<evidence type="ECO:0000256" key="1">
    <source>
        <dbReference type="SAM" id="MobiDB-lite"/>
    </source>
</evidence>
<gene>
    <name evidence="2" type="ORF">J1M35_02960</name>
</gene>
<dbReference type="AlphaFoldDB" id="A0A975CJ25"/>
<dbReference type="KEGG" id="otd:J1M35_02960"/>
<accession>A0A975CJ25</accession>
<dbReference type="Proteomes" id="UP000663903">
    <property type="component" value="Chromosome"/>
</dbReference>